<feature type="compositionally biased region" description="Basic and acidic residues" evidence="1">
    <location>
        <begin position="31"/>
        <end position="61"/>
    </location>
</feature>
<reference evidence="2 3" key="1">
    <citation type="journal article" date="2012" name="Genome Biol.">
        <title>Genome and low-iron response of an oceanic diatom adapted to chronic iron limitation.</title>
        <authorList>
            <person name="Lommer M."/>
            <person name="Specht M."/>
            <person name="Roy A.S."/>
            <person name="Kraemer L."/>
            <person name="Andreson R."/>
            <person name="Gutowska M.A."/>
            <person name="Wolf J."/>
            <person name="Bergner S.V."/>
            <person name="Schilhabel M.B."/>
            <person name="Klostermeier U.C."/>
            <person name="Beiko R.G."/>
            <person name="Rosenstiel P."/>
            <person name="Hippler M."/>
            <person name="Laroche J."/>
        </authorList>
    </citation>
    <scope>NUCLEOTIDE SEQUENCE [LARGE SCALE GENOMIC DNA]</scope>
    <source>
        <strain evidence="2 3">CCMP1005</strain>
    </source>
</reference>
<dbReference type="Proteomes" id="UP000266841">
    <property type="component" value="Unassembled WGS sequence"/>
</dbReference>
<gene>
    <name evidence="2" type="ORF">THAOC_07156</name>
</gene>
<sequence length="192" mass="20420">MSYLQDGVDAIDNQRVATNFTAASLEAFERPREPVKSIHDTLDARRLRPDEGKTAKTEKSNKTKSAKSKSSTTTTSSTTSFTSTTVTRPSDPKSTATTGSATSTTVTRPSDPTSTTTTSSTATTATTATTTTTPSCTLLTNTDLKNAIRDYLNQGCTDNPNCQARTDYGGAIGDWDVSCLANFSKMFGDVQL</sequence>
<evidence type="ECO:0000313" key="2">
    <source>
        <dbReference type="EMBL" id="EJK71409.1"/>
    </source>
</evidence>
<feature type="compositionally biased region" description="Low complexity" evidence="1">
    <location>
        <begin position="94"/>
        <end position="132"/>
    </location>
</feature>
<dbReference type="AlphaFoldDB" id="K0T2L5"/>
<protein>
    <submittedName>
        <fullName evidence="2">Uncharacterized protein</fullName>
    </submittedName>
</protein>
<evidence type="ECO:0000256" key="1">
    <source>
        <dbReference type="SAM" id="MobiDB-lite"/>
    </source>
</evidence>
<name>K0T2L5_THAOC</name>
<feature type="region of interest" description="Disordered" evidence="1">
    <location>
        <begin position="31"/>
        <end position="132"/>
    </location>
</feature>
<accession>K0T2L5</accession>
<feature type="compositionally biased region" description="Low complexity" evidence="1">
    <location>
        <begin position="68"/>
        <end position="87"/>
    </location>
</feature>
<proteinExistence type="predicted"/>
<evidence type="ECO:0000313" key="3">
    <source>
        <dbReference type="Proteomes" id="UP000266841"/>
    </source>
</evidence>
<organism evidence="2 3">
    <name type="scientific">Thalassiosira oceanica</name>
    <name type="common">Marine diatom</name>
    <dbReference type="NCBI Taxonomy" id="159749"/>
    <lineage>
        <taxon>Eukaryota</taxon>
        <taxon>Sar</taxon>
        <taxon>Stramenopiles</taxon>
        <taxon>Ochrophyta</taxon>
        <taxon>Bacillariophyta</taxon>
        <taxon>Coscinodiscophyceae</taxon>
        <taxon>Thalassiosirophycidae</taxon>
        <taxon>Thalassiosirales</taxon>
        <taxon>Thalassiosiraceae</taxon>
        <taxon>Thalassiosira</taxon>
    </lineage>
</organism>
<dbReference type="OrthoDB" id="198852at2759"/>
<comment type="caution">
    <text evidence="2">The sequence shown here is derived from an EMBL/GenBank/DDBJ whole genome shotgun (WGS) entry which is preliminary data.</text>
</comment>
<keyword evidence="3" id="KW-1185">Reference proteome</keyword>
<dbReference type="EMBL" id="AGNL01007263">
    <property type="protein sequence ID" value="EJK71409.1"/>
    <property type="molecule type" value="Genomic_DNA"/>
</dbReference>